<sequence>MLGQALIHRIQRARGLDQVAEKVSGSVSAVTRPTPVKNALSGSWLGHQLHPVLTDLPIGAWGAATALDLTAGEEGAAAARRLVGMGLIASAPTALAGASDWSDTNGKDKRVGLVHALLNATASALQAGSWIARRRGRRGVGVGLSLVAVGFTGVSAYLGGHLSWVRGIGVNRTAFQKRVGRWTDVAAELDVAEGELRRLTIDDIPVVLTRHRGQLHALSAVCTHAGGPLDEGTLDADGCVTCPWHGSRFRLADGGVERGPASVPQPRWEVRVDAGRVLLRSA</sequence>
<accession>A0A1B9N996</accession>
<reference evidence="5 6" key="1">
    <citation type="submission" date="2016-05" db="EMBL/GenBank/DDBJ databases">
        <authorList>
            <person name="Lavstsen T."/>
            <person name="Jespersen J.S."/>
        </authorList>
    </citation>
    <scope>NUCLEOTIDE SEQUENCE [LARGE SCALE GENOMIC DNA]</scope>
    <source>
        <strain evidence="5 6">YLB-01</strain>
    </source>
</reference>
<proteinExistence type="predicted"/>
<evidence type="ECO:0000256" key="3">
    <source>
        <dbReference type="ARBA" id="ARBA00023004"/>
    </source>
</evidence>
<dbReference type="GO" id="GO:0046872">
    <property type="term" value="F:metal ion binding"/>
    <property type="evidence" value="ECO:0007669"/>
    <property type="project" value="UniProtKB-KW"/>
</dbReference>
<dbReference type="SUPFAM" id="SSF50022">
    <property type="entry name" value="ISP domain"/>
    <property type="match status" value="1"/>
</dbReference>
<keyword evidence="6" id="KW-1185">Reference proteome</keyword>
<dbReference type="PROSITE" id="PS51296">
    <property type="entry name" value="RIESKE"/>
    <property type="match status" value="1"/>
</dbReference>
<dbReference type="Gene3D" id="2.102.10.10">
    <property type="entry name" value="Rieske [2Fe-2S] iron-sulphur domain"/>
    <property type="match status" value="1"/>
</dbReference>
<dbReference type="CDD" id="cd03467">
    <property type="entry name" value="Rieske"/>
    <property type="match status" value="1"/>
</dbReference>
<dbReference type="AlphaFoldDB" id="A0A1B9N996"/>
<evidence type="ECO:0000313" key="5">
    <source>
        <dbReference type="EMBL" id="OCG73181.1"/>
    </source>
</evidence>
<keyword evidence="1" id="KW-0001">2Fe-2S</keyword>
<keyword evidence="3" id="KW-0408">Iron</keyword>
<dbReference type="Proteomes" id="UP000093355">
    <property type="component" value="Unassembled WGS sequence"/>
</dbReference>
<dbReference type="Pfam" id="PF00355">
    <property type="entry name" value="Rieske"/>
    <property type="match status" value="1"/>
</dbReference>
<keyword evidence="4" id="KW-0411">Iron-sulfur</keyword>
<dbReference type="PANTHER" id="PTHR21496">
    <property type="entry name" value="FERREDOXIN-RELATED"/>
    <property type="match status" value="1"/>
</dbReference>
<evidence type="ECO:0000256" key="4">
    <source>
        <dbReference type="ARBA" id="ARBA00023014"/>
    </source>
</evidence>
<name>A0A1B9N996_9MICO</name>
<evidence type="ECO:0000256" key="2">
    <source>
        <dbReference type="ARBA" id="ARBA00022723"/>
    </source>
</evidence>
<dbReference type="EMBL" id="LXMD01000027">
    <property type="protein sequence ID" value="OCG73181.1"/>
    <property type="molecule type" value="Genomic_DNA"/>
</dbReference>
<dbReference type="InterPro" id="IPR019251">
    <property type="entry name" value="DUF2231_TM"/>
</dbReference>
<dbReference type="STRING" id="904291.A7J15_09600"/>
<gene>
    <name evidence="5" type="ORF">A7J15_09600</name>
</gene>
<evidence type="ECO:0000256" key="1">
    <source>
        <dbReference type="ARBA" id="ARBA00022714"/>
    </source>
</evidence>
<dbReference type="GO" id="GO:0051537">
    <property type="term" value="F:2 iron, 2 sulfur cluster binding"/>
    <property type="evidence" value="ECO:0007669"/>
    <property type="project" value="UniProtKB-KW"/>
</dbReference>
<dbReference type="PANTHER" id="PTHR21496:SF23">
    <property type="entry name" value="3-PHENYLPROPIONATE_CINNAMIC ACID DIOXYGENASE FERREDOXIN SUBUNIT"/>
    <property type="match status" value="1"/>
</dbReference>
<dbReference type="InterPro" id="IPR017941">
    <property type="entry name" value="Rieske_2Fe-2S"/>
</dbReference>
<dbReference type="OrthoDB" id="9795104at2"/>
<dbReference type="GO" id="GO:0004497">
    <property type="term" value="F:monooxygenase activity"/>
    <property type="evidence" value="ECO:0007669"/>
    <property type="project" value="UniProtKB-ARBA"/>
</dbReference>
<organism evidence="5 6">
    <name type="scientific">Microbacterium sediminis</name>
    <dbReference type="NCBI Taxonomy" id="904291"/>
    <lineage>
        <taxon>Bacteria</taxon>
        <taxon>Bacillati</taxon>
        <taxon>Actinomycetota</taxon>
        <taxon>Actinomycetes</taxon>
        <taxon>Micrococcales</taxon>
        <taxon>Microbacteriaceae</taxon>
        <taxon>Microbacterium</taxon>
    </lineage>
</organism>
<comment type="caution">
    <text evidence="5">The sequence shown here is derived from an EMBL/GenBank/DDBJ whole genome shotgun (WGS) entry which is preliminary data.</text>
</comment>
<protein>
    <submittedName>
        <fullName evidence="5">Rieske (2Fe-2S) protein</fullName>
    </submittedName>
</protein>
<dbReference type="GO" id="GO:0016705">
    <property type="term" value="F:oxidoreductase activity, acting on paired donors, with incorporation or reduction of molecular oxygen"/>
    <property type="evidence" value="ECO:0007669"/>
    <property type="project" value="UniProtKB-ARBA"/>
</dbReference>
<dbReference type="Pfam" id="PF09990">
    <property type="entry name" value="DUF2231"/>
    <property type="match status" value="1"/>
</dbReference>
<evidence type="ECO:0000313" key="6">
    <source>
        <dbReference type="Proteomes" id="UP000093355"/>
    </source>
</evidence>
<dbReference type="InterPro" id="IPR036922">
    <property type="entry name" value="Rieske_2Fe-2S_sf"/>
</dbReference>
<keyword evidence="2" id="KW-0479">Metal-binding</keyword>
<dbReference type="RefSeq" id="WP_067027332.1">
    <property type="nucleotide sequence ID" value="NZ_CP038256.1"/>
</dbReference>